<feature type="chain" id="PRO_5005198053" evidence="1">
    <location>
        <begin position="20"/>
        <end position="250"/>
    </location>
</feature>
<keyword evidence="1" id="KW-0732">Signal</keyword>
<sequence>MHLALLGCLLGAVANPAVAQGEVAGIVADPCAAGRAPSGASNATVFTRDFADLCHYRVQNAALMKAGNAPPRVVFMGDSITEFWGQKDAAFFTNRKLDRGISGQTTSQMLLRFRQDVIELHPQAVHIMAGTNDVAGNTGPATLEQVEGNLASMAELAKAHGIRVILASVPPAASFPWRPGLQTVPTIQALNVWIKDYAARHGFTYVDYYGAMATPEGGMKAGLAEDGVHPTREGYRMMDPLAEAAIRAVL</sequence>
<dbReference type="GO" id="GO:0004622">
    <property type="term" value="F:phosphatidylcholine lysophospholipase activity"/>
    <property type="evidence" value="ECO:0007669"/>
    <property type="project" value="TreeGrafter"/>
</dbReference>
<comment type="caution">
    <text evidence="3">The sequence shown here is derived from an EMBL/GenBank/DDBJ whole genome shotgun (WGS) entry which is preliminary data.</text>
</comment>
<accession>A0A0G9GXJ0</accession>
<dbReference type="Pfam" id="PF13472">
    <property type="entry name" value="Lipase_GDSL_2"/>
    <property type="match status" value="1"/>
</dbReference>
<evidence type="ECO:0000259" key="2">
    <source>
        <dbReference type="Pfam" id="PF13472"/>
    </source>
</evidence>
<dbReference type="InterPro" id="IPR051532">
    <property type="entry name" value="Ester_Hydrolysis_Enzymes"/>
</dbReference>
<feature type="signal peptide" evidence="1">
    <location>
        <begin position="1"/>
        <end position="19"/>
    </location>
</feature>
<dbReference type="InterPro" id="IPR013830">
    <property type="entry name" value="SGNH_hydro"/>
</dbReference>
<feature type="domain" description="SGNH hydrolase-type esterase" evidence="2">
    <location>
        <begin position="75"/>
        <end position="236"/>
    </location>
</feature>
<dbReference type="AlphaFoldDB" id="A0A0G9GXJ0"/>
<dbReference type="PANTHER" id="PTHR30383:SF5">
    <property type="entry name" value="SGNH HYDROLASE-TYPE ESTERASE DOMAIN-CONTAINING PROTEIN"/>
    <property type="match status" value="1"/>
</dbReference>
<proteinExistence type="predicted"/>
<protein>
    <submittedName>
        <fullName evidence="3">GDSL family lipase</fullName>
    </submittedName>
</protein>
<dbReference type="Proteomes" id="UP000035481">
    <property type="component" value="Unassembled WGS sequence"/>
</dbReference>
<evidence type="ECO:0000313" key="4">
    <source>
        <dbReference type="Proteomes" id="UP000035481"/>
    </source>
</evidence>
<name>A0A0G9GXJ0_9GAMM</name>
<gene>
    <name evidence="3" type="ORF">Y882_18315</name>
</gene>
<dbReference type="PANTHER" id="PTHR30383">
    <property type="entry name" value="THIOESTERASE 1/PROTEASE 1/LYSOPHOSPHOLIPASE L1"/>
    <property type="match status" value="1"/>
</dbReference>
<dbReference type="EMBL" id="JPLA01000068">
    <property type="protein sequence ID" value="KLD61956.1"/>
    <property type="molecule type" value="Genomic_DNA"/>
</dbReference>
<dbReference type="Gene3D" id="3.40.50.1110">
    <property type="entry name" value="SGNH hydrolase"/>
    <property type="match status" value="1"/>
</dbReference>
<dbReference type="SUPFAM" id="SSF52266">
    <property type="entry name" value="SGNH hydrolase"/>
    <property type="match status" value="1"/>
</dbReference>
<evidence type="ECO:0000256" key="1">
    <source>
        <dbReference type="SAM" id="SignalP"/>
    </source>
</evidence>
<dbReference type="STRING" id="1440762.Y882_18315"/>
<reference evidence="3 4" key="1">
    <citation type="journal article" date="2015" name="Antonie Van Leeuwenhoek">
        <title>A phylogenomic and molecular marker based taxonomic framework for the order Xanthomonadales: proposal to transfer the families Algiphilaceae and Solimonadaceae to the order Nevskiales ord. nov. and to create a new family within the order Xanthomonadales, the family Rhodanobacteraceae fam. nov., containing the genus Rhodanobacter and its closest relatives.</title>
        <authorList>
            <person name="Naushad S."/>
            <person name="Adeolu M."/>
            <person name="Wong S."/>
            <person name="Sohail M."/>
            <person name="Schellhorn H.E."/>
            <person name="Gupta R.S."/>
        </authorList>
    </citation>
    <scope>NUCLEOTIDE SEQUENCE [LARGE SCALE GENOMIC DNA]</scope>
    <source>
        <strain evidence="3 4">DSM 16301</strain>
    </source>
</reference>
<organism evidence="3 4">
    <name type="scientific">Dyella japonica DSM 16301</name>
    <dbReference type="NCBI Taxonomy" id="1440762"/>
    <lineage>
        <taxon>Bacteria</taxon>
        <taxon>Pseudomonadati</taxon>
        <taxon>Pseudomonadota</taxon>
        <taxon>Gammaproteobacteria</taxon>
        <taxon>Lysobacterales</taxon>
        <taxon>Rhodanobacteraceae</taxon>
        <taxon>Dyella</taxon>
    </lineage>
</organism>
<dbReference type="PATRIC" id="fig|1440762.4.peg.3536"/>
<evidence type="ECO:0000313" key="3">
    <source>
        <dbReference type="EMBL" id="KLD61956.1"/>
    </source>
</evidence>
<dbReference type="CDD" id="cd04501">
    <property type="entry name" value="SGNH_hydrolase_like_4"/>
    <property type="match status" value="1"/>
</dbReference>
<dbReference type="InterPro" id="IPR036514">
    <property type="entry name" value="SGNH_hydro_sf"/>
</dbReference>